<dbReference type="Proteomes" id="UP000505306">
    <property type="component" value="Chromosome"/>
</dbReference>
<dbReference type="AlphaFoldDB" id="A0A6G6GI19"/>
<accession>A0A6G6GI19</accession>
<organism evidence="3 4">
    <name type="scientific">Rasiella rasia</name>
    <dbReference type="NCBI Taxonomy" id="2744027"/>
    <lineage>
        <taxon>Bacteria</taxon>
        <taxon>Pseudomonadati</taxon>
        <taxon>Bacteroidota</taxon>
        <taxon>Flavobacteriia</taxon>
        <taxon>Flavobacteriales</taxon>
        <taxon>Flavobacteriaceae</taxon>
        <taxon>Rasiella</taxon>
    </lineage>
</organism>
<dbReference type="GO" id="GO:0006801">
    <property type="term" value="P:superoxide metabolic process"/>
    <property type="evidence" value="ECO:0007669"/>
    <property type="project" value="InterPro"/>
</dbReference>
<dbReference type="InterPro" id="IPR024134">
    <property type="entry name" value="SOD_Cu/Zn_/chaperone"/>
</dbReference>
<evidence type="ECO:0000313" key="4">
    <source>
        <dbReference type="Proteomes" id="UP000505306"/>
    </source>
</evidence>
<dbReference type="PROSITE" id="PS51257">
    <property type="entry name" value="PROKAR_LIPOPROTEIN"/>
    <property type="match status" value="1"/>
</dbReference>
<dbReference type="KEGG" id="mgel:G5B37_00790"/>
<feature type="domain" description="Superoxide dismutase copper/zinc binding" evidence="2">
    <location>
        <begin position="65"/>
        <end position="196"/>
    </location>
</feature>
<dbReference type="InterPro" id="IPR001424">
    <property type="entry name" value="SOD_Cu_Zn_dom"/>
</dbReference>
<dbReference type="GO" id="GO:0005507">
    <property type="term" value="F:copper ion binding"/>
    <property type="evidence" value="ECO:0007669"/>
    <property type="project" value="InterPro"/>
</dbReference>
<evidence type="ECO:0000259" key="2">
    <source>
        <dbReference type="Pfam" id="PF00080"/>
    </source>
</evidence>
<reference evidence="3 4" key="1">
    <citation type="submission" date="2020-02" db="EMBL/GenBank/DDBJ databases">
        <title>Complete genome sequence of Flavobacteriaceae bacterium.</title>
        <authorList>
            <person name="Kim S.-J."/>
            <person name="Kim Y.-S."/>
            <person name="Kim K.-H."/>
        </authorList>
    </citation>
    <scope>NUCLEOTIDE SEQUENCE [LARGE SCALE GENOMIC DNA]</scope>
    <source>
        <strain evidence="3 4">RR4-40</strain>
    </source>
</reference>
<dbReference type="EMBL" id="CP049057">
    <property type="protein sequence ID" value="QIE58150.1"/>
    <property type="molecule type" value="Genomic_DNA"/>
</dbReference>
<evidence type="ECO:0000256" key="1">
    <source>
        <dbReference type="ARBA" id="ARBA00010457"/>
    </source>
</evidence>
<protein>
    <submittedName>
        <fullName evidence="3">Superoxide dismutase family protein</fullName>
    </submittedName>
</protein>
<gene>
    <name evidence="3" type="ORF">G5B37_00790</name>
</gene>
<sequence>MKKVSIAIMSLAVLGLVSCKDEVKEKEVTEEVVVEEVTKNTTEKVVAKDKKLSFELYPKSDSEAKGKVVIIEHEGKVYFTAEIEGLSEGTHAIHLHEKADCSSDDGKSTGGHWNPTFTSHGKWGSEDGYHLGDIGNFEANARGNGVIDFTTDQWCIGCGDEKKDIVGKAVIVHQGVDDFVSQPSGAAGARISCAAIIQ</sequence>
<evidence type="ECO:0000313" key="3">
    <source>
        <dbReference type="EMBL" id="QIE58150.1"/>
    </source>
</evidence>
<comment type="similarity">
    <text evidence="1">Belongs to the Cu-Zn superoxide dismutase family.</text>
</comment>
<keyword evidence="4" id="KW-1185">Reference proteome</keyword>
<dbReference type="InterPro" id="IPR036423">
    <property type="entry name" value="SOD-like_Cu/Zn_dom_sf"/>
</dbReference>
<dbReference type="SUPFAM" id="SSF49329">
    <property type="entry name" value="Cu,Zn superoxide dismutase-like"/>
    <property type="match status" value="1"/>
</dbReference>
<dbReference type="Pfam" id="PF00080">
    <property type="entry name" value="Sod_Cu"/>
    <property type="match status" value="1"/>
</dbReference>
<dbReference type="PANTHER" id="PTHR10003">
    <property type="entry name" value="SUPEROXIDE DISMUTASE CU-ZN -RELATED"/>
    <property type="match status" value="1"/>
</dbReference>
<name>A0A6G6GI19_9FLAO</name>
<proteinExistence type="inferred from homology"/>
<dbReference type="Gene3D" id="2.60.40.200">
    <property type="entry name" value="Superoxide dismutase, copper/zinc binding domain"/>
    <property type="match status" value="1"/>
</dbReference>
<dbReference type="RefSeq" id="WP_164678148.1">
    <property type="nucleotide sequence ID" value="NZ_CP049057.1"/>
</dbReference>